<sequence>LARKDLLPFIPSRYIGLLALISDSIVYRSWSRPCTTSKVHTSPFCILSTETCLKIS</sequence>
<dbReference type="Proteomes" id="UP000694005">
    <property type="component" value="Chromosome A04"/>
</dbReference>
<dbReference type="AlphaFoldDB" id="A0A3P6C8L1"/>
<feature type="non-terminal residue" evidence="2">
    <location>
        <position position="1"/>
    </location>
</feature>
<evidence type="ECO:0000313" key="2">
    <source>
        <dbReference type="EMBL" id="VDD10568.1"/>
    </source>
</evidence>
<accession>A0A3P6C8L1</accession>
<reference evidence="2" key="1">
    <citation type="submission" date="2018-11" db="EMBL/GenBank/DDBJ databases">
        <authorList>
            <consortium name="Genoscope - CEA"/>
            <person name="William W."/>
        </authorList>
    </citation>
    <scope>NUCLEOTIDE SEQUENCE</scope>
</reference>
<evidence type="ECO:0000313" key="1">
    <source>
        <dbReference type="EMBL" id="CAG7905429.1"/>
    </source>
</evidence>
<dbReference type="Gramene" id="A04p03300.2_BraZ1">
    <property type="protein sequence ID" value="A04p03300.2_BraZ1.CDS"/>
    <property type="gene ID" value="A04g03300.2_BraZ1"/>
</dbReference>
<gene>
    <name evidence="2" type="ORF">BRAA04T16027Z</name>
    <name evidence="1" type="ORF">BRAPAZ1V2_A04P03300.2</name>
</gene>
<dbReference type="EMBL" id="LS974620">
    <property type="protein sequence ID" value="CAG7905429.1"/>
    <property type="molecule type" value="Genomic_DNA"/>
</dbReference>
<proteinExistence type="predicted"/>
<name>A0A3P6C8L1_BRACM</name>
<dbReference type="EMBL" id="LR031576">
    <property type="protein sequence ID" value="VDD10568.1"/>
    <property type="molecule type" value="Genomic_DNA"/>
</dbReference>
<protein>
    <submittedName>
        <fullName evidence="1">Uncharacterized protein</fullName>
    </submittedName>
</protein>
<organism evidence="2">
    <name type="scientific">Brassica campestris</name>
    <name type="common">Field mustard</name>
    <dbReference type="NCBI Taxonomy" id="3711"/>
    <lineage>
        <taxon>Eukaryota</taxon>
        <taxon>Viridiplantae</taxon>
        <taxon>Streptophyta</taxon>
        <taxon>Embryophyta</taxon>
        <taxon>Tracheophyta</taxon>
        <taxon>Spermatophyta</taxon>
        <taxon>Magnoliopsida</taxon>
        <taxon>eudicotyledons</taxon>
        <taxon>Gunneridae</taxon>
        <taxon>Pentapetalae</taxon>
        <taxon>rosids</taxon>
        <taxon>malvids</taxon>
        <taxon>Brassicales</taxon>
        <taxon>Brassicaceae</taxon>
        <taxon>Brassiceae</taxon>
        <taxon>Brassica</taxon>
    </lineage>
</organism>